<accession>B1VNQ9</accession>
<organism evidence="1 2">
    <name type="scientific">Streptomyces griseus subsp. griseus (strain JCM 4626 / CBS 651.72 / NBRC 13350 / KCC S-0626 / ISP 5235)</name>
    <dbReference type="NCBI Taxonomy" id="455632"/>
    <lineage>
        <taxon>Bacteria</taxon>
        <taxon>Bacillati</taxon>
        <taxon>Actinomycetota</taxon>
        <taxon>Actinomycetes</taxon>
        <taxon>Kitasatosporales</taxon>
        <taxon>Streptomycetaceae</taxon>
        <taxon>Streptomyces</taxon>
    </lineage>
</organism>
<name>B1VNQ9_STRGG</name>
<gene>
    <name evidence="1" type="ordered locus">SGR_253</name>
</gene>
<dbReference type="EMBL" id="AP009493">
    <property type="protein sequence ID" value="BAG17082.1"/>
    <property type="molecule type" value="Genomic_DNA"/>
</dbReference>
<sequence length="93" mass="10513">MQARRRRRTDGRRFAGVAAERERALVRLTVCSSSRDPVWPVQMGPGRLDRMSLRGAALRAVRVFMRVVHGKCPENQRCYSLVTCGSVGLRVTQ</sequence>
<dbReference type="Proteomes" id="UP000001685">
    <property type="component" value="Chromosome"/>
</dbReference>
<evidence type="ECO:0000313" key="1">
    <source>
        <dbReference type="EMBL" id="BAG17082.1"/>
    </source>
</evidence>
<reference evidence="2" key="1">
    <citation type="journal article" date="2008" name="J. Bacteriol.">
        <title>Genome sequence of the streptomycin-producing microorganism Streptomyces griseus IFO 13350.</title>
        <authorList>
            <person name="Ohnishi Y."/>
            <person name="Ishikawa J."/>
            <person name="Hara H."/>
            <person name="Suzuki H."/>
            <person name="Ikenoya M."/>
            <person name="Ikeda H."/>
            <person name="Yamashita A."/>
            <person name="Hattori M."/>
            <person name="Horinouchi S."/>
        </authorList>
    </citation>
    <scope>NUCLEOTIDE SEQUENCE [LARGE SCALE GENOMIC DNA]</scope>
    <source>
        <strain evidence="2">JCM 4626 / NBRC 13350</strain>
    </source>
</reference>
<evidence type="ECO:0000313" key="2">
    <source>
        <dbReference type="Proteomes" id="UP000001685"/>
    </source>
</evidence>
<dbReference type="AlphaFoldDB" id="B1VNQ9"/>
<proteinExistence type="predicted"/>
<dbReference type="HOGENOM" id="CLU_2398318_0_0_11"/>
<dbReference type="KEGG" id="sgr:SGR_253"/>
<protein>
    <submittedName>
        <fullName evidence="1">Uncharacterized protein</fullName>
    </submittedName>
</protein>